<name>A0A0U5B3P5_9BACL</name>
<proteinExistence type="predicted"/>
<keyword evidence="2" id="KW-1185">Reference proteome</keyword>
<dbReference type="AlphaFoldDB" id="A0A0U5B3P5"/>
<reference evidence="1 2" key="1">
    <citation type="submission" date="2015-12" db="EMBL/GenBank/DDBJ databases">
        <title>Genome sequence of Aneurinibacillus soli.</title>
        <authorList>
            <person name="Lee J.S."/>
            <person name="Lee K.C."/>
            <person name="Kim K.K."/>
            <person name="Lee B.W."/>
        </authorList>
    </citation>
    <scope>NUCLEOTIDE SEQUENCE [LARGE SCALE GENOMIC DNA]</scope>
    <source>
        <strain evidence="1 2">CB4</strain>
    </source>
</reference>
<protein>
    <submittedName>
        <fullName evidence="1">Uncharacterized protein</fullName>
    </submittedName>
</protein>
<evidence type="ECO:0000313" key="1">
    <source>
        <dbReference type="EMBL" id="BAU28976.1"/>
    </source>
</evidence>
<dbReference type="Proteomes" id="UP000217696">
    <property type="component" value="Chromosome"/>
</dbReference>
<gene>
    <name evidence="1" type="ORF">CB4_03154</name>
</gene>
<evidence type="ECO:0000313" key="2">
    <source>
        <dbReference type="Proteomes" id="UP000217696"/>
    </source>
</evidence>
<sequence length="66" mass="7633">MANNKEKSRMPDLKKQLQDLITGKPQVIIIGADKAEIYDLPSFGKYEINTHNNEITTHHCIESHKW</sequence>
<dbReference type="RefSeq" id="WP_096466665.1">
    <property type="nucleotide sequence ID" value="NZ_AP017312.1"/>
</dbReference>
<dbReference type="EMBL" id="AP017312">
    <property type="protein sequence ID" value="BAU28976.1"/>
    <property type="molecule type" value="Genomic_DNA"/>
</dbReference>
<accession>A0A0U5B3P5</accession>
<organism evidence="1 2">
    <name type="scientific">Aneurinibacillus soli</name>
    <dbReference type="NCBI Taxonomy" id="1500254"/>
    <lineage>
        <taxon>Bacteria</taxon>
        <taxon>Bacillati</taxon>
        <taxon>Bacillota</taxon>
        <taxon>Bacilli</taxon>
        <taxon>Bacillales</taxon>
        <taxon>Paenibacillaceae</taxon>
        <taxon>Aneurinibacillus group</taxon>
        <taxon>Aneurinibacillus</taxon>
    </lineage>
</organism>
<dbReference type="KEGG" id="asoc:CB4_03154"/>